<dbReference type="InterPro" id="IPR053158">
    <property type="entry name" value="CapK_Type1_Caps_Biosynth"/>
</dbReference>
<dbReference type="InterPro" id="IPR042099">
    <property type="entry name" value="ANL_N_sf"/>
</dbReference>
<evidence type="ECO:0000313" key="2">
    <source>
        <dbReference type="Proteomes" id="UP000510822"/>
    </source>
</evidence>
<dbReference type="PANTHER" id="PTHR36932:SF1">
    <property type="entry name" value="CAPSULAR POLYSACCHARIDE BIOSYNTHESIS PROTEIN"/>
    <property type="match status" value="1"/>
</dbReference>
<dbReference type="KEGG" id="cfon:HZU75_15110"/>
<evidence type="ECO:0000313" key="1">
    <source>
        <dbReference type="EMBL" id="QLI83316.1"/>
    </source>
</evidence>
<dbReference type="SUPFAM" id="SSF56801">
    <property type="entry name" value="Acetyl-CoA synthetase-like"/>
    <property type="match status" value="1"/>
</dbReference>
<gene>
    <name evidence="1" type="ORF">HZU75_15110</name>
</gene>
<accession>A0A7D5VCK4</accession>
<proteinExistence type="predicted"/>
<organism evidence="1 2">
    <name type="scientific">Chitinibacter fontanus</name>
    <dbReference type="NCBI Taxonomy" id="1737446"/>
    <lineage>
        <taxon>Bacteria</taxon>
        <taxon>Pseudomonadati</taxon>
        <taxon>Pseudomonadota</taxon>
        <taxon>Betaproteobacteria</taxon>
        <taxon>Neisseriales</taxon>
        <taxon>Chitinibacteraceae</taxon>
        <taxon>Chitinibacter</taxon>
    </lineage>
</organism>
<sequence>MPAAVNPAYFTGISPAGAAMLQRLIHHPHAPRFRNQSGHRLLPNELNQLDGYIRKALIQSIASPYTSLGMVPDFLNKLLKDTQEQVPAFAGALPVEFAEIPTTCRADLSRDFTRYVPQPLPLERLICFSTSGTTGHPLTIPSYPMVAARYQAFHRRALAHFGIVPCAKQGEVAVALVGSQARCFTYASINPLQAEAGLVKLNLNEADWHHPADRSRYLDDLAPELITGDPISLMALADLPLQHQPKAILSTSMQMLDGTRQYLERRFACPVLDIYSMNEAGPIAVFDPMLGGHVLLQPELWVEIVDEAGRLLPLGERGEITLSGGFNPWLPLRRYRTGDYAAMALVGQMPVLMGLSGRPPVRFCTVDGCWINNVDISQALQHFMLQQFSLHQAHDGSLRLQIVGDIDLLALRQQMTHLLGNWPLNIETRPALGEKIIQYTSDFLAETCRV</sequence>
<dbReference type="Proteomes" id="UP000510822">
    <property type="component" value="Chromosome"/>
</dbReference>
<name>A0A7D5VCK4_9NEIS</name>
<reference evidence="1 2" key="1">
    <citation type="journal article" date="2016" name="Int. J. Syst. Evol. Microbiol.">
        <title>Chitinibacter fontanus sp. nov., isolated from a spring.</title>
        <authorList>
            <person name="Sheu S.Y."/>
            <person name="Li Y.S."/>
            <person name="Young C.C."/>
            <person name="Chen W.M."/>
        </authorList>
    </citation>
    <scope>NUCLEOTIDE SEQUENCE [LARGE SCALE GENOMIC DNA]</scope>
    <source>
        <strain evidence="1 2">STM-7</strain>
    </source>
</reference>
<dbReference type="AlphaFoldDB" id="A0A7D5VCK4"/>
<dbReference type="Gene3D" id="3.40.50.12780">
    <property type="entry name" value="N-terminal domain of ligase-like"/>
    <property type="match status" value="1"/>
</dbReference>
<protein>
    <submittedName>
        <fullName evidence="1">Capsule biosynthesis protein CapK</fullName>
    </submittedName>
</protein>
<dbReference type="EMBL" id="CP058952">
    <property type="protein sequence ID" value="QLI83316.1"/>
    <property type="molecule type" value="Genomic_DNA"/>
</dbReference>
<dbReference type="PANTHER" id="PTHR36932">
    <property type="entry name" value="CAPSULAR POLYSACCHARIDE BIOSYNTHESIS PROTEIN"/>
    <property type="match status" value="1"/>
</dbReference>
<keyword evidence="2" id="KW-1185">Reference proteome</keyword>